<dbReference type="Proteomes" id="UP000546701">
    <property type="component" value="Unassembled WGS sequence"/>
</dbReference>
<reference evidence="1 2" key="1">
    <citation type="submission" date="2020-08" db="EMBL/GenBank/DDBJ databases">
        <title>Genomic Encyclopedia of Type Strains, Phase IV (KMG-IV): sequencing the most valuable type-strain genomes for metagenomic binning, comparative biology and taxonomic classification.</title>
        <authorList>
            <person name="Goeker M."/>
        </authorList>
    </citation>
    <scope>NUCLEOTIDE SEQUENCE [LARGE SCALE GENOMIC DNA]</scope>
    <source>
        <strain evidence="1 2">DSM 103336</strain>
    </source>
</reference>
<sequence length="187" mass="18424">MTTPVNDDHAEGRLAAAAHKVGDAAASAGHAVTESASAAADAVSDAAHAAKVKAADTAAVIRDKAADAYDAARDKASTARETAATGFDSAPLAVLAGGIALGAILGALLPRTERETELLGPVAAKATDAARSAFVAAKSAGQDKLDELGINKDAARAKVDQLVDTASQAATSAGAAAKDAVRNRTDV</sequence>
<proteinExistence type="predicted"/>
<dbReference type="RefSeq" id="WP_157175570.1">
    <property type="nucleotide sequence ID" value="NZ_BMJP01000001.1"/>
</dbReference>
<evidence type="ECO:0000313" key="2">
    <source>
        <dbReference type="Proteomes" id="UP000546701"/>
    </source>
</evidence>
<gene>
    <name evidence="1" type="ORF">FHS99_001915</name>
</gene>
<name>A0A7W9BSX7_9SPHN</name>
<protein>
    <submittedName>
        <fullName evidence="1">ElaB/YqjD/DUF883 family membrane-anchored ribosome-binding protein</fullName>
    </submittedName>
</protein>
<keyword evidence="2" id="KW-1185">Reference proteome</keyword>
<comment type="caution">
    <text evidence="1">The sequence shown here is derived from an EMBL/GenBank/DDBJ whole genome shotgun (WGS) entry which is preliminary data.</text>
</comment>
<accession>A0A7W9BSX7</accession>
<evidence type="ECO:0000313" key="1">
    <source>
        <dbReference type="EMBL" id="MBB5729430.1"/>
    </source>
</evidence>
<dbReference type="EMBL" id="JACIJR010000004">
    <property type="protein sequence ID" value="MBB5729430.1"/>
    <property type="molecule type" value="Genomic_DNA"/>
</dbReference>
<organism evidence="1 2">
    <name type="scientific">Sphingomonas prati</name>
    <dbReference type="NCBI Taxonomy" id="1843237"/>
    <lineage>
        <taxon>Bacteria</taxon>
        <taxon>Pseudomonadati</taxon>
        <taxon>Pseudomonadota</taxon>
        <taxon>Alphaproteobacteria</taxon>
        <taxon>Sphingomonadales</taxon>
        <taxon>Sphingomonadaceae</taxon>
        <taxon>Sphingomonas</taxon>
    </lineage>
</organism>
<dbReference type="AlphaFoldDB" id="A0A7W9BSX7"/>